<dbReference type="OrthoDB" id="9011675at2"/>
<reference evidence="2" key="1">
    <citation type="submission" date="2017-06" db="EMBL/GenBank/DDBJ databases">
        <authorList>
            <person name="LiPuma J."/>
            <person name="Spilker T."/>
        </authorList>
    </citation>
    <scope>NUCLEOTIDE SEQUENCE [LARGE SCALE GENOMIC DNA]</scope>
    <source>
        <strain evidence="2">AU17325</strain>
    </source>
</reference>
<dbReference type="EMBL" id="NKFA01000042">
    <property type="protein sequence ID" value="OXI31909.1"/>
    <property type="molecule type" value="Genomic_DNA"/>
</dbReference>
<dbReference type="Proteomes" id="UP000214600">
    <property type="component" value="Unassembled WGS sequence"/>
</dbReference>
<protein>
    <submittedName>
        <fullName evidence="1">Uncharacterized protein</fullName>
    </submittedName>
</protein>
<sequence length="95" mass="10929">MNTYHLAARGQTTGWNPTCNDVNTRNAFQMLPIEVAAQAGDVDEFRSIMNDPAFDPIGARPRFYAEVGRNDPDDEANARYQRLVPLLDEYRRRFH</sequence>
<name>A0A228HPR6_9BURK</name>
<gene>
    <name evidence="1" type="ORF">CFB84_41680</name>
</gene>
<accession>A0A228HPR6</accession>
<comment type="caution">
    <text evidence="1">The sequence shown here is derived from an EMBL/GenBank/DDBJ whole genome shotgun (WGS) entry which is preliminary data.</text>
</comment>
<dbReference type="AlphaFoldDB" id="A0A228HPR6"/>
<evidence type="ECO:0000313" key="2">
    <source>
        <dbReference type="Proteomes" id="UP000214600"/>
    </source>
</evidence>
<dbReference type="RefSeq" id="WP_059888713.1">
    <property type="nucleotide sequence ID" value="NZ_CP091649.1"/>
</dbReference>
<organism evidence="1 2">
    <name type="scientific">Burkholderia aenigmatica</name>
    <dbReference type="NCBI Taxonomy" id="2015348"/>
    <lineage>
        <taxon>Bacteria</taxon>
        <taxon>Pseudomonadati</taxon>
        <taxon>Pseudomonadota</taxon>
        <taxon>Betaproteobacteria</taxon>
        <taxon>Burkholderiales</taxon>
        <taxon>Burkholderiaceae</taxon>
        <taxon>Burkholderia</taxon>
        <taxon>Burkholderia cepacia complex</taxon>
    </lineage>
</organism>
<proteinExistence type="predicted"/>
<evidence type="ECO:0000313" key="1">
    <source>
        <dbReference type="EMBL" id="OXI31909.1"/>
    </source>
</evidence>
<reference evidence="1 2" key="2">
    <citation type="submission" date="2017-08" db="EMBL/GenBank/DDBJ databases">
        <title>WGS of novel Burkholderia cepaca complex species.</title>
        <authorList>
            <person name="Lipuma J."/>
            <person name="Spilker T."/>
        </authorList>
    </citation>
    <scope>NUCLEOTIDE SEQUENCE [LARGE SCALE GENOMIC DNA]</scope>
    <source>
        <strain evidence="1 2">AU17325</strain>
    </source>
</reference>